<organism evidence="2 3">
    <name type="scientific">Stephania yunnanensis</name>
    <dbReference type="NCBI Taxonomy" id="152371"/>
    <lineage>
        <taxon>Eukaryota</taxon>
        <taxon>Viridiplantae</taxon>
        <taxon>Streptophyta</taxon>
        <taxon>Embryophyta</taxon>
        <taxon>Tracheophyta</taxon>
        <taxon>Spermatophyta</taxon>
        <taxon>Magnoliopsida</taxon>
        <taxon>Ranunculales</taxon>
        <taxon>Menispermaceae</taxon>
        <taxon>Menispermoideae</taxon>
        <taxon>Cissampelideae</taxon>
        <taxon>Stephania</taxon>
    </lineage>
</organism>
<protein>
    <submittedName>
        <fullName evidence="2">Uncharacterized protein</fullName>
    </submittedName>
</protein>
<keyword evidence="1" id="KW-0812">Transmembrane</keyword>
<evidence type="ECO:0000313" key="3">
    <source>
        <dbReference type="Proteomes" id="UP001420932"/>
    </source>
</evidence>
<keyword evidence="1" id="KW-1133">Transmembrane helix</keyword>
<evidence type="ECO:0000313" key="2">
    <source>
        <dbReference type="EMBL" id="KAK9099112.1"/>
    </source>
</evidence>
<feature type="transmembrane region" description="Helical" evidence="1">
    <location>
        <begin position="12"/>
        <end position="30"/>
    </location>
</feature>
<reference evidence="2 3" key="1">
    <citation type="submission" date="2024-01" db="EMBL/GenBank/DDBJ databases">
        <title>Genome assemblies of Stephania.</title>
        <authorList>
            <person name="Yang L."/>
        </authorList>
    </citation>
    <scope>NUCLEOTIDE SEQUENCE [LARGE SCALE GENOMIC DNA]</scope>
    <source>
        <strain evidence="2">YNDBR</strain>
        <tissue evidence="2">Leaf</tissue>
    </source>
</reference>
<dbReference type="AlphaFoldDB" id="A0AAP0EVW1"/>
<keyword evidence="3" id="KW-1185">Reference proteome</keyword>
<dbReference type="Proteomes" id="UP001420932">
    <property type="component" value="Unassembled WGS sequence"/>
</dbReference>
<name>A0AAP0EVW1_9MAGN</name>
<sequence length="63" mass="7465">MFLSANSIHEASFLGWFNLLFFGALVPEVSRVKHQRKNINRFDDIHCMISNLDKLNRMYKHNV</sequence>
<evidence type="ECO:0000256" key="1">
    <source>
        <dbReference type="SAM" id="Phobius"/>
    </source>
</evidence>
<dbReference type="EMBL" id="JBBNAF010000011">
    <property type="protein sequence ID" value="KAK9099112.1"/>
    <property type="molecule type" value="Genomic_DNA"/>
</dbReference>
<gene>
    <name evidence="2" type="ORF">Syun_026157</name>
</gene>
<accession>A0AAP0EVW1</accession>
<comment type="caution">
    <text evidence="2">The sequence shown here is derived from an EMBL/GenBank/DDBJ whole genome shotgun (WGS) entry which is preliminary data.</text>
</comment>
<keyword evidence="1" id="KW-0472">Membrane</keyword>
<proteinExistence type="predicted"/>